<gene>
    <name evidence="1" type="ORF">W97_09206</name>
</gene>
<accession>R7Z7L6</accession>
<organism evidence="1 2">
    <name type="scientific">Coniosporium apollinis (strain CBS 100218)</name>
    <name type="common">Rock-inhabiting black yeast</name>
    <dbReference type="NCBI Taxonomy" id="1168221"/>
    <lineage>
        <taxon>Eukaryota</taxon>
        <taxon>Fungi</taxon>
        <taxon>Dikarya</taxon>
        <taxon>Ascomycota</taxon>
        <taxon>Pezizomycotina</taxon>
        <taxon>Dothideomycetes</taxon>
        <taxon>Dothideomycetes incertae sedis</taxon>
        <taxon>Coniosporium</taxon>
    </lineage>
</organism>
<dbReference type="EMBL" id="JH767644">
    <property type="protein sequence ID" value="EON69941.1"/>
    <property type="molecule type" value="Genomic_DNA"/>
</dbReference>
<dbReference type="CDD" id="cd11605">
    <property type="entry name" value="RWD_DRWD_ELF-like"/>
    <property type="match status" value="1"/>
</dbReference>
<evidence type="ECO:0000313" key="2">
    <source>
        <dbReference type="Proteomes" id="UP000016924"/>
    </source>
</evidence>
<dbReference type="STRING" id="1168221.R7Z7L6"/>
<dbReference type="Proteomes" id="UP000016924">
    <property type="component" value="Unassembled WGS sequence"/>
</dbReference>
<evidence type="ECO:0000313" key="1">
    <source>
        <dbReference type="EMBL" id="EON69941.1"/>
    </source>
</evidence>
<dbReference type="InterPro" id="IPR017359">
    <property type="entry name" value="Phi-like"/>
</dbReference>
<name>R7Z7L6_CONA1</name>
<dbReference type="SUPFAM" id="SSF54495">
    <property type="entry name" value="UBC-like"/>
    <property type="match status" value="1"/>
</dbReference>
<evidence type="ECO:0008006" key="3">
    <source>
        <dbReference type="Google" id="ProtNLM"/>
    </source>
</evidence>
<dbReference type="GeneID" id="19906517"/>
<dbReference type="PANTHER" id="PTHR15955:SF8">
    <property type="entry name" value="RWD DOMAIN-CONTAINING PROTEIN 2B-RELATED"/>
    <property type="match status" value="1"/>
</dbReference>
<dbReference type="PANTHER" id="PTHR15955">
    <property type="entry name" value="RWD DOMAIN CONTAINING PROTEIN 2"/>
    <property type="match status" value="1"/>
</dbReference>
<dbReference type="InterPro" id="IPR016135">
    <property type="entry name" value="UBQ-conjugating_enzyme/RWD"/>
</dbReference>
<proteinExistence type="predicted"/>
<dbReference type="RefSeq" id="XP_007785258.1">
    <property type="nucleotide sequence ID" value="XM_007787068.1"/>
</dbReference>
<reference evidence="2" key="1">
    <citation type="submission" date="2012-06" db="EMBL/GenBank/DDBJ databases">
        <title>The genome sequence of Coniosporium apollinis CBS 100218.</title>
        <authorList>
            <consortium name="The Broad Institute Genome Sequencing Platform"/>
            <person name="Cuomo C."/>
            <person name="Gorbushina A."/>
            <person name="Noack S."/>
            <person name="Walker B."/>
            <person name="Young S.K."/>
            <person name="Zeng Q."/>
            <person name="Gargeya S."/>
            <person name="Fitzgerald M."/>
            <person name="Haas B."/>
            <person name="Abouelleil A."/>
            <person name="Alvarado L."/>
            <person name="Arachchi H.M."/>
            <person name="Berlin A.M."/>
            <person name="Chapman S.B."/>
            <person name="Goldberg J."/>
            <person name="Griggs A."/>
            <person name="Gujja S."/>
            <person name="Hansen M."/>
            <person name="Howarth C."/>
            <person name="Imamovic A."/>
            <person name="Larimer J."/>
            <person name="McCowan C."/>
            <person name="Montmayeur A."/>
            <person name="Murphy C."/>
            <person name="Neiman D."/>
            <person name="Pearson M."/>
            <person name="Priest M."/>
            <person name="Roberts A."/>
            <person name="Saif S."/>
            <person name="Shea T."/>
            <person name="Sisk P."/>
            <person name="Sykes S."/>
            <person name="Wortman J."/>
            <person name="Nusbaum C."/>
            <person name="Birren B."/>
        </authorList>
    </citation>
    <scope>NUCLEOTIDE SEQUENCE [LARGE SCALE GENOMIC DNA]</scope>
    <source>
        <strain evidence="2">CBS 100218</strain>
    </source>
</reference>
<sequence>MDSSALEDELALLAAMYPEEVTYDTRSSEVTYVQKDTHANLRLRIPPGYPSTALPDVISASGVQKQDLREQIRRIEKELLLGEPALDAIIAGFQELAASVGENDKRIIGSNADHASGGRMRPSSKEPVDKKLTTIVWLHHLLATSKRKQVLAPPLPGVSGVSKPGYPGILIFAGPAGSVRQHVQELKQLKWQAFQVRYEEEEEWKLTHGAGVIEVETMGEMVRAIGEKRKDEFMGVMRMK</sequence>
<keyword evidence="2" id="KW-1185">Reference proteome</keyword>
<dbReference type="AlphaFoldDB" id="R7Z7L6"/>
<dbReference type="OMA" id="VWLHHLL"/>
<dbReference type="HOGENOM" id="CLU_046295_2_1_1"/>
<protein>
    <recommendedName>
        <fullName evidence="3">RWD domain-containing protein</fullName>
    </recommendedName>
</protein>
<dbReference type="eggNOG" id="ENOG502SETM">
    <property type="taxonomic scope" value="Eukaryota"/>
</dbReference>
<dbReference type="OrthoDB" id="432412at2759"/>